<keyword evidence="2 3" id="KW-0040">ANK repeat</keyword>
<name>A0ABM5JRJ6_DIAVI</name>
<dbReference type="PROSITE" id="PS50297">
    <property type="entry name" value="ANK_REP_REGION"/>
    <property type="match status" value="2"/>
</dbReference>
<evidence type="ECO:0000256" key="2">
    <source>
        <dbReference type="ARBA" id="ARBA00023043"/>
    </source>
</evidence>
<feature type="repeat" description="ANK" evidence="3">
    <location>
        <begin position="44"/>
        <end position="76"/>
    </location>
</feature>
<proteinExistence type="predicted"/>
<dbReference type="SMART" id="SM00248">
    <property type="entry name" value="ANK"/>
    <property type="match status" value="8"/>
</dbReference>
<protein>
    <submittedName>
        <fullName evidence="4">Uncharacterized protein</fullName>
    </submittedName>
</protein>
<dbReference type="Gene3D" id="3.40.50.300">
    <property type="entry name" value="P-loop containing nucleotide triphosphate hydrolases"/>
    <property type="match status" value="1"/>
</dbReference>
<evidence type="ECO:0000313" key="5">
    <source>
        <dbReference type="Proteomes" id="UP001652700"/>
    </source>
</evidence>
<dbReference type="PANTHER" id="PTHR24198">
    <property type="entry name" value="ANKYRIN REPEAT AND PROTEIN KINASE DOMAIN-CONTAINING PROTEIN"/>
    <property type="match status" value="1"/>
</dbReference>
<keyword evidence="5" id="KW-1185">Reference proteome</keyword>
<keyword evidence="1" id="KW-0677">Repeat</keyword>
<dbReference type="InterPro" id="IPR002110">
    <property type="entry name" value="Ankyrin_rpt"/>
</dbReference>
<dbReference type="PANTHER" id="PTHR24198:SF165">
    <property type="entry name" value="ANKYRIN REPEAT-CONTAINING PROTEIN-RELATED"/>
    <property type="match status" value="1"/>
</dbReference>
<evidence type="ECO:0000256" key="1">
    <source>
        <dbReference type="ARBA" id="ARBA00022737"/>
    </source>
</evidence>
<evidence type="ECO:0000313" key="4">
    <source>
        <dbReference type="EnsemblMetazoa" id="XP_050500560.1"/>
    </source>
</evidence>
<dbReference type="Pfam" id="PF12796">
    <property type="entry name" value="Ank_2"/>
    <property type="match status" value="1"/>
</dbReference>
<accession>A0ABM5JRJ6</accession>
<dbReference type="EnsemblMetazoa" id="XM_050644603.1">
    <property type="protein sequence ID" value="XP_050500560.1"/>
    <property type="gene ID" value="LOC114333655"/>
</dbReference>
<evidence type="ECO:0000256" key="3">
    <source>
        <dbReference type="PROSITE-ProRule" id="PRU00023"/>
    </source>
</evidence>
<organism evidence="4 5">
    <name type="scientific">Diabrotica virgifera virgifera</name>
    <name type="common">western corn rootworm</name>
    <dbReference type="NCBI Taxonomy" id="50390"/>
    <lineage>
        <taxon>Eukaryota</taxon>
        <taxon>Metazoa</taxon>
        <taxon>Ecdysozoa</taxon>
        <taxon>Arthropoda</taxon>
        <taxon>Hexapoda</taxon>
        <taxon>Insecta</taxon>
        <taxon>Pterygota</taxon>
        <taxon>Neoptera</taxon>
        <taxon>Endopterygota</taxon>
        <taxon>Coleoptera</taxon>
        <taxon>Polyphaga</taxon>
        <taxon>Cucujiformia</taxon>
        <taxon>Chrysomeloidea</taxon>
        <taxon>Chrysomelidae</taxon>
        <taxon>Galerucinae</taxon>
        <taxon>Diabroticina</taxon>
        <taxon>Diabroticites</taxon>
        <taxon>Diabrotica</taxon>
    </lineage>
</organism>
<dbReference type="InterPro" id="IPR027417">
    <property type="entry name" value="P-loop_NTPase"/>
</dbReference>
<reference evidence="4" key="1">
    <citation type="submission" date="2025-05" db="UniProtKB">
        <authorList>
            <consortium name="EnsemblMetazoa"/>
        </authorList>
    </citation>
    <scope>IDENTIFICATION</scope>
</reference>
<sequence>MMDHNSNDDYDYLTSNIFDATEQGDAYKVRHFIENGADLNDARNGISLIHHAVISDRPEIAAMLIESGVDLNVTDKNGNNPLHLAVLKNRINVAKVLIQNVTWDVNATNNKGESVLEAIQRNSRRFSNWSNFEKLLHEASALTYPQCASTSIQGNTSTLTEDSDDYQESNLSTASTSYASSGLKTSLHGTVYQLLLLMLFTYRALKNNYAYFDIATELDIAEKFDDVVIKYRKTFQDIRCRWRFLQAKHKQDIEKHKITVNKLTTKDEKGEYSVPKYFLSFCKIKSNPEYHDSEFEELDLCTNTDFDFKTSNKRNHGGTLVAHKTNEDIAKWKNYFIKDDINQDDILYLEESTGALKYKKYKFCPSVKDDLLQFMKINFLENVLTSKNCEKFPSIEEYLSTVKVLENKSVITDTINSVKLEMASAKTKTSLEQLLKRIIALEDAISDTVKKVRKVKKGKKVKKEKKVSASKSTTKLSFNQLVSNLQTTIGKIETIVKDEESKMEEYLKTTSSLGSRLHQERHTLIKDEENLTNFLKKVPQCLTISDICSEINSAGITNKFPKKTLGTLESPNADLEETKNLVQEKCQNMITNTVAISLLLDDYKFDSNIKEFIDKFRIITNYPNVDELNTFLSKELGVTFQLLNADLVTHSFQKEILDFFKQYFERYSDYLGKNKVKKFFSTLNKKIHTLMASGLNKAYPEKLKALDINFQNDLDCVNEFLKSNKHFLFLLADSSRFASIHLLQTLENSNNFRAHDSFVFLRLRTLLLKDIRQLVIDSFSSEKSHNLLIIEYQNKLLVDNSVWRKLFNKFKTIIERHANNSKKVIFILNKNDNSIINLNHDNNVRIEELQTDFQDLTKQSQSNLLKRKCSFQNFSVCFNELINHETARSIFDNQSLTKLVEGKIIEIGNDDAFYFNDYIQEYYIERNLYMQRIHHSIFKNADKEELFFITAVNEKVLNAFIHEYNLDESDINGVIWYKEGDEDNREDEEFIQREFYRMNISSTVTSLHWLDCKDNNLFWKKSKGNMATIINNIDKDYICTDHYFHENFFSVPTNVKSKIVIISNDSGVGKSTFLTGLSLKMLKQSNSLWVIRINLNDFAFNKEKLNDKDVRHKIQSLREITFTENDIACAIDYFTEMATTNDFVKDSFQKRLLKFSLEERSTRFMVPKVVVLFDGFDEISPTYTKQTITLIKSLVQSNVTQIYVTSRFHEKEMLENALQTLAILIKPLDEEEQTSFLCKFWKYSLKFFEEDNVQELHKKISEYVTELQIILDANEINDTITSISTDPLTLSHNLRSYVDDIKFDKIARNLLNKWKNKIIDGNTSFVIVPLHLRMLAEIVFYDKFQIGDDFKLLNLYNRFVEIKYDIFYDEKKNLGNTVASEDIRERDSSWLREKFRIISCQVLFPDIYKDNFVHNIRVQLARIGLLILKGDRLDFIHRSFTGFFFSEHVVCYFSAQITQSILFKTVLYEEAYNFVREFFNSQLEESDLSKTELSKEVAKEIPIIENRDTILHVVAHEGHLNIAQLIIEKLLTHPKILEKMLLTNSKFDGVFHEILYTFPRRNSRAKPEMLTVLIKQLDGHYDILEKVMTSLSETTGNILVGTQTEFTLLEKILVLRRIDLFQIVLQVGKNNLTTLRKILLANKNGLLNIVFICYSPREEIELFSKVMNLLYETIDEQSLFKEILLESNKDKHTVLHIAANRTSSPLFLPLLEWLKNIEIKFPGITQSMLLAKDKQGLTPVELAVYNENVDVTRLLEFVRAFFYQLFKELISLNSNKNILYKSITQGRTSSTELLLEWFFENVDSIHLKNILLKTVNLGRTCLHLASARNHHSTVKVVLEFLRKLNNIQPFSNILIDMLFLTETINGRTPFANALPWISDETLNVFLNFFDENLHIDVIKDIISQRDNHGGTCLHILVESQTPFIKASKLEKKQKCLLMLLTYILNKHGIEFVQDLIISGDNDGKAATHTPNQVLLDFIYEHTNISYHKTMFFKRNNYGTTLFDILMHPSADAQIVSKAKPKMDCIIQELTNPTGLNITFTEDELEKIKIYINMFNVTSNSQCESNVEETRTEENAPIFMLPWYV</sequence>
<dbReference type="SUPFAM" id="SSF52540">
    <property type="entry name" value="P-loop containing nucleoside triphosphate hydrolases"/>
    <property type="match status" value="1"/>
</dbReference>
<dbReference type="RefSeq" id="XP_050500560.1">
    <property type="nucleotide sequence ID" value="XM_050644603.1"/>
</dbReference>
<dbReference type="InterPro" id="IPR036770">
    <property type="entry name" value="Ankyrin_rpt-contain_sf"/>
</dbReference>
<dbReference type="GeneID" id="114333655"/>
<dbReference type="Gene3D" id="1.25.40.20">
    <property type="entry name" value="Ankyrin repeat-containing domain"/>
    <property type="match status" value="2"/>
</dbReference>
<dbReference type="SUPFAM" id="SSF48403">
    <property type="entry name" value="Ankyrin repeat"/>
    <property type="match status" value="2"/>
</dbReference>
<feature type="repeat" description="ANK" evidence="3">
    <location>
        <begin position="77"/>
        <end position="100"/>
    </location>
</feature>
<dbReference type="Proteomes" id="UP001652700">
    <property type="component" value="Unplaced"/>
</dbReference>
<dbReference type="PROSITE" id="PS50088">
    <property type="entry name" value="ANK_REPEAT"/>
    <property type="match status" value="2"/>
</dbReference>